<dbReference type="Proteomes" id="UP001632037">
    <property type="component" value="Unassembled WGS sequence"/>
</dbReference>
<proteinExistence type="predicted"/>
<feature type="region of interest" description="Disordered" evidence="1">
    <location>
        <begin position="147"/>
        <end position="173"/>
    </location>
</feature>
<reference evidence="3 4" key="1">
    <citation type="submission" date="2024-09" db="EMBL/GenBank/DDBJ databases">
        <title>Genome sequencing and assembly of Phytophthora oleae, isolate VK10A, causative agent of rot of olive drupes.</title>
        <authorList>
            <person name="Conti Taguali S."/>
            <person name="Riolo M."/>
            <person name="La Spada F."/>
            <person name="Cacciola S.O."/>
            <person name="Dionisio G."/>
        </authorList>
    </citation>
    <scope>NUCLEOTIDE SEQUENCE [LARGE SCALE GENOMIC DNA]</scope>
    <source>
        <strain evidence="3 4">VK10A</strain>
    </source>
</reference>
<dbReference type="EMBL" id="JBIMZQ010000047">
    <property type="protein sequence ID" value="KAL3659410.1"/>
    <property type="molecule type" value="Genomic_DNA"/>
</dbReference>
<keyword evidence="4" id="KW-1185">Reference proteome</keyword>
<feature type="chain" id="PRO_5044796232" evidence="2">
    <location>
        <begin position="23"/>
        <end position="173"/>
    </location>
</feature>
<feature type="signal peptide" evidence="2">
    <location>
        <begin position="1"/>
        <end position="22"/>
    </location>
</feature>
<organism evidence="3 4">
    <name type="scientific">Phytophthora oleae</name>
    <dbReference type="NCBI Taxonomy" id="2107226"/>
    <lineage>
        <taxon>Eukaryota</taxon>
        <taxon>Sar</taxon>
        <taxon>Stramenopiles</taxon>
        <taxon>Oomycota</taxon>
        <taxon>Peronosporomycetes</taxon>
        <taxon>Peronosporales</taxon>
        <taxon>Peronosporaceae</taxon>
        <taxon>Phytophthora</taxon>
    </lineage>
</organism>
<dbReference type="AlphaFoldDB" id="A0ABD3F209"/>
<feature type="compositionally biased region" description="Basic and acidic residues" evidence="1">
    <location>
        <begin position="154"/>
        <end position="173"/>
    </location>
</feature>
<accession>A0ABD3F209</accession>
<evidence type="ECO:0000313" key="4">
    <source>
        <dbReference type="Proteomes" id="UP001632037"/>
    </source>
</evidence>
<protein>
    <submittedName>
        <fullName evidence="3">Uncharacterized protein</fullName>
    </submittedName>
</protein>
<evidence type="ECO:0000256" key="2">
    <source>
        <dbReference type="SAM" id="SignalP"/>
    </source>
</evidence>
<evidence type="ECO:0000313" key="3">
    <source>
        <dbReference type="EMBL" id="KAL3659410.1"/>
    </source>
</evidence>
<sequence>MKVNKFFQFAIVLFSAPSICHAWSVRIQSGGKLTDPSKKFSFSTAQRCYSLSCWDNKSRAAKWSDLPSDARIIFYASTECQGRYAVGEKKSSGEIDFVPEHLSGDVSSFMVWQSGIYATAGFADLCEENALVLTSDQLKLLRARQESLNSSSDGKIKKSFEEKVATRREDNPN</sequence>
<comment type="caution">
    <text evidence="3">The sequence shown here is derived from an EMBL/GenBank/DDBJ whole genome shotgun (WGS) entry which is preliminary data.</text>
</comment>
<keyword evidence="2" id="KW-0732">Signal</keyword>
<gene>
    <name evidence="3" type="ORF">V7S43_015681</name>
</gene>
<evidence type="ECO:0000256" key="1">
    <source>
        <dbReference type="SAM" id="MobiDB-lite"/>
    </source>
</evidence>
<name>A0ABD3F209_9STRA</name>